<dbReference type="InterPro" id="IPR029491">
    <property type="entry name" value="Helicase_HTH"/>
</dbReference>
<dbReference type="AlphaFoldDB" id="A0A1M5WN05"/>
<keyword evidence="3" id="KW-1185">Reference proteome</keyword>
<reference evidence="3" key="1">
    <citation type="submission" date="2016-11" db="EMBL/GenBank/DDBJ databases">
        <authorList>
            <person name="Varghese N."/>
            <person name="Submissions S."/>
        </authorList>
    </citation>
    <scope>NUCLEOTIDE SEQUENCE [LARGE SCALE GENOMIC DNA]</scope>
    <source>
        <strain evidence="3">DSM 13643</strain>
    </source>
</reference>
<sequence>MKKNELTWSNIKKLEDYQITYLLYLEGKSIEEISIIRRMSKEQVQRHILECKIELSRNTSEEDLLIKIISLNKRDRLEYLNIIDESEREMLSMEIYKRYIKFKNPEDRMILIWLIGELKDKRLLPFIRMEIRSKYVNLRRLCCSALGKIKDEKTKEWLEEALEDVNPQVRQYAAKALKHIGDLNTINKLKKIVKDKKEKDYVKKAAYDSLISIEMKLVD</sequence>
<protein>
    <submittedName>
        <fullName evidence="2">Helix-turn-helix domain-containing protein</fullName>
    </submittedName>
</protein>
<evidence type="ECO:0000313" key="2">
    <source>
        <dbReference type="EMBL" id="SHH88917.1"/>
    </source>
</evidence>
<evidence type="ECO:0000313" key="3">
    <source>
        <dbReference type="Proteomes" id="UP000183967"/>
    </source>
</evidence>
<dbReference type="Proteomes" id="UP000183967">
    <property type="component" value="Unassembled WGS sequence"/>
</dbReference>
<feature type="domain" description="Helicase Helix-turn-helix" evidence="1">
    <location>
        <begin position="17"/>
        <end position="55"/>
    </location>
</feature>
<dbReference type="Pfam" id="PF13646">
    <property type="entry name" value="HEAT_2"/>
    <property type="match status" value="1"/>
</dbReference>
<dbReference type="EMBL" id="FQXO01000125">
    <property type="protein sequence ID" value="SHH88917.1"/>
    <property type="molecule type" value="Genomic_DNA"/>
</dbReference>
<dbReference type="InterPro" id="IPR004155">
    <property type="entry name" value="PBS_lyase_HEAT"/>
</dbReference>
<dbReference type="Pfam" id="PF14493">
    <property type="entry name" value="HTH_40"/>
    <property type="match status" value="1"/>
</dbReference>
<accession>A0A1M5WN05</accession>
<dbReference type="Gene3D" id="1.25.10.10">
    <property type="entry name" value="Leucine-rich Repeat Variant"/>
    <property type="match status" value="1"/>
</dbReference>
<organism evidence="2 3">
    <name type="scientific">Caloranaerobacter azorensis DSM 13643</name>
    <dbReference type="NCBI Taxonomy" id="1121264"/>
    <lineage>
        <taxon>Bacteria</taxon>
        <taxon>Bacillati</taxon>
        <taxon>Bacillota</taxon>
        <taxon>Tissierellia</taxon>
        <taxon>Tissierellales</taxon>
        <taxon>Thermohalobacteraceae</taxon>
        <taxon>Caloranaerobacter</taxon>
    </lineage>
</organism>
<dbReference type="InterPro" id="IPR016024">
    <property type="entry name" value="ARM-type_fold"/>
</dbReference>
<dbReference type="SUPFAM" id="SSF48371">
    <property type="entry name" value="ARM repeat"/>
    <property type="match status" value="1"/>
</dbReference>
<evidence type="ECO:0000259" key="1">
    <source>
        <dbReference type="Pfam" id="PF14493"/>
    </source>
</evidence>
<dbReference type="OrthoDB" id="1706421at2"/>
<dbReference type="SMART" id="SM00567">
    <property type="entry name" value="EZ_HEAT"/>
    <property type="match status" value="2"/>
</dbReference>
<gene>
    <name evidence="2" type="ORF">SAMN02745135_02563</name>
</gene>
<dbReference type="RefSeq" id="WP_073198099.1">
    <property type="nucleotide sequence ID" value="NZ_FQXO01000125.1"/>
</dbReference>
<name>A0A1M5WN05_9FIRM</name>
<dbReference type="InterPro" id="IPR011989">
    <property type="entry name" value="ARM-like"/>
</dbReference>
<proteinExistence type="predicted"/>